<dbReference type="InterPro" id="IPR036875">
    <property type="entry name" value="Znf_CCHC_sf"/>
</dbReference>
<dbReference type="InterPro" id="IPR001969">
    <property type="entry name" value="Aspartic_peptidase_AS"/>
</dbReference>
<proteinExistence type="predicted"/>
<dbReference type="Gene3D" id="4.10.60.10">
    <property type="entry name" value="Zinc finger, CCHC-type"/>
    <property type="match status" value="1"/>
</dbReference>
<keyword evidence="1" id="KW-0863">Zinc-finger</keyword>
<organism evidence="3 4">
    <name type="scientific">Edhazardia aedis (strain USNM 41457)</name>
    <name type="common">Microsporidian parasite</name>
    <dbReference type="NCBI Taxonomy" id="1003232"/>
    <lineage>
        <taxon>Eukaryota</taxon>
        <taxon>Fungi</taxon>
        <taxon>Fungi incertae sedis</taxon>
        <taxon>Microsporidia</taxon>
        <taxon>Edhazardia</taxon>
    </lineage>
</organism>
<dbReference type="PROSITE" id="PS50158">
    <property type="entry name" value="ZF_CCHC"/>
    <property type="match status" value="1"/>
</dbReference>
<reference evidence="3 4" key="1">
    <citation type="submission" date="2011-08" db="EMBL/GenBank/DDBJ databases">
        <authorList>
            <person name="Liu Z.J."/>
            <person name="Shi F.L."/>
            <person name="Lu J.Q."/>
            <person name="Li M."/>
            <person name="Wang Z.L."/>
        </authorList>
    </citation>
    <scope>NUCLEOTIDE SEQUENCE [LARGE SCALE GENOMIC DNA]</scope>
    <source>
        <strain evidence="3 4">USNM 41457</strain>
    </source>
</reference>
<dbReference type="GO" id="GO:0004190">
    <property type="term" value="F:aspartic-type endopeptidase activity"/>
    <property type="evidence" value="ECO:0007669"/>
    <property type="project" value="InterPro"/>
</dbReference>
<dbReference type="SUPFAM" id="SSF57756">
    <property type="entry name" value="Retrovirus zinc finger-like domains"/>
    <property type="match status" value="1"/>
</dbReference>
<gene>
    <name evidence="3" type="ORF">EDEG_03557</name>
</gene>
<sequence>MHQLGRKPIFRRGMSEKNLKIEFFMLEGLDGFNGKDTRAKMTEVAIRGSENLKEWFYELGSDEKLPSDWVHFKKMVENFCLERDLSQIRKYREEGWIDYLIRIRDFVHFQKIDEKSVFQYLRKMRMPIDMKICVHALDGNLDLFIDRISEIKGENSKEERKEVKLLPPDVYKERRTKRKCYNCGEEGHFAKECDNDRIMMVDEQRRNSCVDVRRVKINGRDLPVIFDTGASESFICSGELKNFKVNTLYRKKKTFRMIDKHVIEVNMILPV</sequence>
<protein>
    <recommendedName>
        <fullName evidence="2">CCHC-type domain-containing protein</fullName>
    </recommendedName>
</protein>
<keyword evidence="1" id="KW-0862">Zinc</keyword>
<dbReference type="Pfam" id="PF00098">
    <property type="entry name" value="zf-CCHC"/>
    <property type="match status" value="1"/>
</dbReference>
<feature type="domain" description="CCHC-type" evidence="2">
    <location>
        <begin position="178"/>
        <end position="193"/>
    </location>
</feature>
<accession>J9D2C6</accession>
<dbReference type="VEuPathDB" id="MicrosporidiaDB:EDEG_03557"/>
<name>J9D2C6_EDHAE</name>
<dbReference type="InterPro" id="IPR001878">
    <property type="entry name" value="Znf_CCHC"/>
</dbReference>
<dbReference type="OrthoDB" id="2194586at2759"/>
<dbReference type="GO" id="GO:0003676">
    <property type="term" value="F:nucleic acid binding"/>
    <property type="evidence" value="ECO:0007669"/>
    <property type="project" value="InterPro"/>
</dbReference>
<evidence type="ECO:0000313" key="4">
    <source>
        <dbReference type="Proteomes" id="UP000003163"/>
    </source>
</evidence>
<dbReference type="PROSITE" id="PS00141">
    <property type="entry name" value="ASP_PROTEASE"/>
    <property type="match status" value="1"/>
</dbReference>
<reference evidence="4" key="2">
    <citation type="submission" date="2015-07" db="EMBL/GenBank/DDBJ databases">
        <title>Contrasting host-pathogen interactions and genome evolution in two generalist and specialist microsporidian pathogens of mosquitoes.</title>
        <authorList>
            <consortium name="The Broad Institute Genomics Platform"/>
            <consortium name="The Broad Institute Genome Sequencing Center for Infectious Disease"/>
            <person name="Cuomo C.A."/>
            <person name="Sanscrainte N.D."/>
            <person name="Goldberg J.M."/>
            <person name="Heiman D."/>
            <person name="Young S."/>
            <person name="Zeng Q."/>
            <person name="Becnel J.J."/>
            <person name="Birren B.W."/>
        </authorList>
    </citation>
    <scope>NUCLEOTIDE SEQUENCE [LARGE SCALE GENOMIC DNA]</scope>
    <source>
        <strain evidence="4">USNM 41457</strain>
    </source>
</reference>
<keyword evidence="4" id="KW-1185">Reference proteome</keyword>
<keyword evidence="1" id="KW-0479">Metal-binding</keyword>
<evidence type="ECO:0000259" key="2">
    <source>
        <dbReference type="PROSITE" id="PS50158"/>
    </source>
</evidence>
<evidence type="ECO:0000256" key="1">
    <source>
        <dbReference type="PROSITE-ProRule" id="PRU00047"/>
    </source>
</evidence>
<dbReference type="GO" id="GO:0008270">
    <property type="term" value="F:zinc ion binding"/>
    <property type="evidence" value="ECO:0007669"/>
    <property type="project" value="UniProtKB-KW"/>
</dbReference>
<evidence type="ECO:0000313" key="3">
    <source>
        <dbReference type="EMBL" id="EJW01991.1"/>
    </source>
</evidence>
<comment type="caution">
    <text evidence="3">The sequence shown here is derived from an EMBL/GenBank/DDBJ whole genome shotgun (WGS) entry which is preliminary data.</text>
</comment>
<dbReference type="HOGENOM" id="CLU_073877_0_0_1"/>
<dbReference type="EMBL" id="AFBI03000098">
    <property type="protein sequence ID" value="EJW01991.1"/>
    <property type="molecule type" value="Genomic_DNA"/>
</dbReference>
<dbReference type="GO" id="GO:0006508">
    <property type="term" value="P:proteolysis"/>
    <property type="evidence" value="ECO:0007669"/>
    <property type="project" value="InterPro"/>
</dbReference>
<dbReference type="InParanoid" id="J9D2C6"/>
<dbReference type="AlphaFoldDB" id="J9D2C6"/>
<dbReference type="SMART" id="SM00343">
    <property type="entry name" value="ZnF_C2HC"/>
    <property type="match status" value="1"/>
</dbReference>
<dbReference type="Proteomes" id="UP000003163">
    <property type="component" value="Unassembled WGS sequence"/>
</dbReference>